<dbReference type="GO" id="GO:0005886">
    <property type="term" value="C:plasma membrane"/>
    <property type="evidence" value="ECO:0007669"/>
    <property type="project" value="UniProtKB-SubCell"/>
</dbReference>
<keyword evidence="4" id="KW-0812">Transmembrane</keyword>
<keyword evidence="4" id="KW-1133">Transmembrane helix</keyword>
<dbReference type="Proteomes" id="UP000008387">
    <property type="component" value="Chromosome"/>
</dbReference>
<dbReference type="PANTHER" id="PTHR48086:SF6">
    <property type="entry name" value="CATION_ACETATE SYMPORTER ACTP"/>
    <property type="match status" value="1"/>
</dbReference>
<dbReference type="Pfam" id="PF00474">
    <property type="entry name" value="SSF"/>
    <property type="match status" value="1"/>
</dbReference>
<evidence type="ECO:0000313" key="5">
    <source>
        <dbReference type="EMBL" id="CCB80319.1"/>
    </source>
</evidence>
<comment type="similarity">
    <text evidence="3">Belongs to the sodium:solute symporter (SSF) (TC 2.A.21) family.</text>
</comment>
<comment type="subcellular location">
    <subcellularLocation>
        <location evidence="1">Cell membrane</location>
        <topology evidence="1">Multi-pass membrane protein</topology>
    </subcellularLocation>
</comment>
<gene>
    <name evidence="5" type="ordered locus">HBZC1_13330</name>
</gene>
<dbReference type="InterPro" id="IPR001734">
    <property type="entry name" value="Na/solute_symporter"/>
</dbReference>
<protein>
    <submittedName>
        <fullName evidence="5">Acetate permease ActP (Cation/acetate symporter)</fullName>
    </submittedName>
</protein>
<proteinExistence type="inferred from homology"/>
<evidence type="ECO:0000256" key="2">
    <source>
        <dbReference type="ARBA" id="ARBA00022847"/>
    </source>
</evidence>
<dbReference type="PANTHER" id="PTHR48086">
    <property type="entry name" value="SODIUM/PROLINE SYMPORTER-RELATED"/>
    <property type="match status" value="1"/>
</dbReference>
<evidence type="ECO:0000256" key="1">
    <source>
        <dbReference type="ARBA" id="ARBA00004651"/>
    </source>
</evidence>
<organism evidence="5 6">
    <name type="scientific">Helicobacter bizzozeronii (strain CIII-1)</name>
    <dbReference type="NCBI Taxonomy" id="1002804"/>
    <lineage>
        <taxon>Bacteria</taxon>
        <taxon>Pseudomonadati</taxon>
        <taxon>Campylobacterota</taxon>
        <taxon>Epsilonproteobacteria</taxon>
        <taxon>Campylobacterales</taxon>
        <taxon>Helicobacteraceae</taxon>
        <taxon>Helicobacter</taxon>
    </lineage>
</organism>
<keyword evidence="2" id="KW-0769">Symport</keyword>
<dbReference type="eggNOG" id="COG4147">
    <property type="taxonomic scope" value="Bacteria"/>
</dbReference>
<dbReference type="KEGG" id="hbi:HBZC1_13330"/>
<keyword evidence="6" id="KW-1185">Reference proteome</keyword>
<keyword evidence="4" id="KW-0472">Membrane</keyword>
<accession>F8KTY6</accession>
<dbReference type="InterPro" id="IPR050277">
    <property type="entry name" value="Sodium:Solute_Symporter"/>
</dbReference>
<dbReference type="EMBL" id="FR871757">
    <property type="protein sequence ID" value="CCB80319.1"/>
    <property type="molecule type" value="Genomic_DNA"/>
</dbReference>
<keyword evidence="2" id="KW-0813">Transport</keyword>
<dbReference type="GO" id="GO:0015293">
    <property type="term" value="F:symporter activity"/>
    <property type="evidence" value="ECO:0007669"/>
    <property type="project" value="UniProtKB-KW"/>
</dbReference>
<evidence type="ECO:0000256" key="4">
    <source>
        <dbReference type="SAM" id="Phobius"/>
    </source>
</evidence>
<dbReference type="PROSITE" id="PS50283">
    <property type="entry name" value="NA_SOLUT_SYMP_3"/>
    <property type="match status" value="1"/>
</dbReference>
<dbReference type="STRING" id="1002804.HBZC1_13330"/>
<feature type="transmembrane region" description="Helical" evidence="4">
    <location>
        <begin position="36"/>
        <end position="54"/>
    </location>
</feature>
<dbReference type="AlphaFoldDB" id="F8KTY6"/>
<sequence length="103" mass="10981">MAKFKLYPILWLTGMQVALGAGFESTGGAKSAFNPTAVGMFLVFVLSTLCITYYSSKKSQSASGFYTAGGNITGLQNGIAIAGDYMSAASLFGHHCPRFHQWL</sequence>
<dbReference type="HOGENOM" id="CLU_2259866_0_0_7"/>
<evidence type="ECO:0000256" key="3">
    <source>
        <dbReference type="RuleBase" id="RU362091"/>
    </source>
</evidence>
<dbReference type="GO" id="GO:0006847">
    <property type="term" value="P:plasma membrane acetate transport"/>
    <property type="evidence" value="ECO:0007669"/>
    <property type="project" value="TreeGrafter"/>
</dbReference>
<name>F8KTY6_HELBC</name>
<evidence type="ECO:0000313" key="6">
    <source>
        <dbReference type="Proteomes" id="UP000008387"/>
    </source>
</evidence>
<dbReference type="GO" id="GO:0015123">
    <property type="term" value="F:acetate transmembrane transporter activity"/>
    <property type="evidence" value="ECO:0007669"/>
    <property type="project" value="TreeGrafter"/>
</dbReference>
<reference evidence="5 6" key="1">
    <citation type="journal article" date="2011" name="J. Bacteriol.">
        <title>Genome sequence of Helicobacter bizzozeronii strain CIII-1, an isolate from human gastric mucosa.</title>
        <authorList>
            <person name="Schott T."/>
            <person name="Rossi M."/>
            <person name="Hanninen M.L."/>
        </authorList>
    </citation>
    <scope>NUCLEOTIDE SEQUENCE [LARGE SCALE GENOMIC DNA]</scope>
    <source>
        <strain evidence="5 6">CIII-1</strain>
    </source>
</reference>